<sequence>MAGMVVAAPAAFADGCSTDPYGKLTCTAYPASGGFVSLHGYPRSNGVYMQGTDSWNRPVHLDRARPGGWDGPLGAGIGQTAEMFRAGTSWRACVNVGSNRFHCTPFA</sequence>
<accession>A0ABV5ZTK1</accession>
<dbReference type="RefSeq" id="WP_377851395.1">
    <property type="nucleotide sequence ID" value="NZ_JBHLZU010000008.1"/>
</dbReference>
<evidence type="ECO:0000313" key="2">
    <source>
        <dbReference type="Proteomes" id="UP001589693"/>
    </source>
</evidence>
<dbReference type="EMBL" id="JBHLZU010000008">
    <property type="protein sequence ID" value="MFB9904203.1"/>
    <property type="molecule type" value="Genomic_DNA"/>
</dbReference>
<protein>
    <submittedName>
        <fullName evidence="1">Uncharacterized protein</fullName>
    </submittedName>
</protein>
<gene>
    <name evidence="1" type="ORF">ACFFQA_09640</name>
</gene>
<reference evidence="1 2" key="1">
    <citation type="submission" date="2024-09" db="EMBL/GenBank/DDBJ databases">
        <authorList>
            <person name="Sun Q."/>
            <person name="Mori K."/>
        </authorList>
    </citation>
    <scope>NUCLEOTIDE SEQUENCE [LARGE SCALE GENOMIC DNA]</scope>
    <source>
        <strain evidence="1 2">TBRC 7907</strain>
    </source>
</reference>
<evidence type="ECO:0000313" key="1">
    <source>
        <dbReference type="EMBL" id="MFB9904203.1"/>
    </source>
</evidence>
<organism evidence="1 2">
    <name type="scientific">Allokutzneria oryzae</name>
    <dbReference type="NCBI Taxonomy" id="1378989"/>
    <lineage>
        <taxon>Bacteria</taxon>
        <taxon>Bacillati</taxon>
        <taxon>Actinomycetota</taxon>
        <taxon>Actinomycetes</taxon>
        <taxon>Pseudonocardiales</taxon>
        <taxon>Pseudonocardiaceae</taxon>
        <taxon>Allokutzneria</taxon>
    </lineage>
</organism>
<keyword evidence="2" id="KW-1185">Reference proteome</keyword>
<name>A0ABV5ZTK1_9PSEU</name>
<dbReference type="Proteomes" id="UP001589693">
    <property type="component" value="Unassembled WGS sequence"/>
</dbReference>
<comment type="caution">
    <text evidence="1">The sequence shown here is derived from an EMBL/GenBank/DDBJ whole genome shotgun (WGS) entry which is preliminary data.</text>
</comment>
<proteinExistence type="predicted"/>